<organism evidence="1 2">
    <name type="scientific">Plasmopara halstedii</name>
    <name type="common">Downy mildew of sunflower</name>
    <dbReference type="NCBI Taxonomy" id="4781"/>
    <lineage>
        <taxon>Eukaryota</taxon>
        <taxon>Sar</taxon>
        <taxon>Stramenopiles</taxon>
        <taxon>Oomycota</taxon>
        <taxon>Peronosporomycetes</taxon>
        <taxon>Peronosporales</taxon>
        <taxon>Peronosporaceae</taxon>
        <taxon>Plasmopara</taxon>
    </lineage>
</organism>
<sequence>MKPENVARHEMEEWKAMVIVARILSPTYQSMIRGAGSAYDTWEMLRAFFVKQSLHKRAQLRKELHVFSLGTGGDLMKYIMTLDDLSSRMTAIGEVAPEDEKLVVSPGSLSQEYDAIIRIIEAHETVTLLDTKEMLCREFELAKKKQAFKASMLEQGVKVAVELVEATLVVVDSTRRSLGQHFVGIAITAMSAVKSVTTVLKY</sequence>
<keyword evidence="2" id="KW-1185">Reference proteome</keyword>
<evidence type="ECO:0000313" key="2">
    <source>
        <dbReference type="Proteomes" id="UP000054928"/>
    </source>
</evidence>
<dbReference type="OrthoDB" id="92642at2759"/>
<protein>
    <submittedName>
        <fullName evidence="1">Polyprotein</fullName>
    </submittedName>
</protein>
<name>A0A0P1B4K7_PLAHL</name>
<dbReference type="GeneID" id="36401439"/>
<reference evidence="2" key="1">
    <citation type="submission" date="2014-09" db="EMBL/GenBank/DDBJ databases">
        <authorList>
            <person name="Sharma Rahul"/>
            <person name="Thines Marco"/>
        </authorList>
    </citation>
    <scope>NUCLEOTIDE SEQUENCE [LARGE SCALE GENOMIC DNA]</scope>
</reference>
<accession>A0A0P1B4K7</accession>
<dbReference type="AlphaFoldDB" id="A0A0P1B4K7"/>
<dbReference type="RefSeq" id="XP_024584935.1">
    <property type="nucleotide sequence ID" value="XM_024719658.1"/>
</dbReference>
<dbReference type="EMBL" id="CCYD01002939">
    <property type="protein sequence ID" value="CEG48566.1"/>
    <property type="molecule type" value="Genomic_DNA"/>
</dbReference>
<dbReference type="Proteomes" id="UP000054928">
    <property type="component" value="Unassembled WGS sequence"/>
</dbReference>
<proteinExistence type="predicted"/>
<dbReference type="Pfam" id="PF14223">
    <property type="entry name" value="Retrotran_gag_2"/>
    <property type="match status" value="1"/>
</dbReference>
<evidence type="ECO:0000313" key="1">
    <source>
        <dbReference type="EMBL" id="CEG48566.1"/>
    </source>
</evidence>